<dbReference type="EMBL" id="AMQN01000575">
    <property type="status" value="NOT_ANNOTATED_CDS"/>
    <property type="molecule type" value="Genomic_DNA"/>
</dbReference>
<dbReference type="EMBL" id="KB292506">
    <property type="protein sequence ID" value="ELU17482.1"/>
    <property type="molecule type" value="Genomic_DNA"/>
</dbReference>
<feature type="region of interest" description="Disordered" evidence="1">
    <location>
        <begin position="108"/>
        <end position="138"/>
    </location>
</feature>
<feature type="compositionally biased region" description="Low complexity" evidence="1">
    <location>
        <begin position="34"/>
        <end position="48"/>
    </location>
</feature>
<protein>
    <submittedName>
        <fullName evidence="3 4">Uncharacterized protein</fullName>
    </submittedName>
</protein>
<evidence type="ECO:0000313" key="3">
    <source>
        <dbReference type="EMBL" id="ELU17482.1"/>
    </source>
</evidence>
<keyword evidence="2" id="KW-0812">Transmembrane</keyword>
<feature type="region of interest" description="Disordered" evidence="1">
    <location>
        <begin position="330"/>
        <end position="384"/>
    </location>
</feature>
<feature type="compositionally biased region" description="Polar residues" evidence="1">
    <location>
        <begin position="120"/>
        <end position="132"/>
    </location>
</feature>
<keyword evidence="2" id="KW-0472">Membrane</keyword>
<proteinExistence type="predicted"/>
<feature type="compositionally biased region" description="Low complexity" evidence="1">
    <location>
        <begin position="69"/>
        <end position="85"/>
    </location>
</feature>
<evidence type="ECO:0000313" key="4">
    <source>
        <dbReference type="EnsemblMetazoa" id="CapteP228355"/>
    </source>
</evidence>
<accession>R7VFY1</accession>
<feature type="transmembrane region" description="Helical" evidence="2">
    <location>
        <begin position="405"/>
        <end position="424"/>
    </location>
</feature>
<evidence type="ECO:0000313" key="5">
    <source>
        <dbReference type="Proteomes" id="UP000014760"/>
    </source>
</evidence>
<reference evidence="5" key="1">
    <citation type="submission" date="2012-12" db="EMBL/GenBank/DDBJ databases">
        <authorList>
            <person name="Hellsten U."/>
            <person name="Grimwood J."/>
            <person name="Chapman J.A."/>
            <person name="Shapiro H."/>
            <person name="Aerts A."/>
            <person name="Otillar R.P."/>
            <person name="Terry A.Y."/>
            <person name="Boore J.L."/>
            <person name="Simakov O."/>
            <person name="Marletaz F."/>
            <person name="Cho S.-J."/>
            <person name="Edsinger-Gonzales E."/>
            <person name="Havlak P."/>
            <person name="Kuo D.-H."/>
            <person name="Larsson T."/>
            <person name="Lv J."/>
            <person name="Arendt D."/>
            <person name="Savage R."/>
            <person name="Osoegawa K."/>
            <person name="de Jong P."/>
            <person name="Lindberg D.R."/>
            <person name="Seaver E.C."/>
            <person name="Weisblat D.A."/>
            <person name="Putnam N.H."/>
            <person name="Grigoriev I.V."/>
            <person name="Rokhsar D.S."/>
        </authorList>
    </citation>
    <scope>NUCLEOTIDE SEQUENCE</scope>
    <source>
        <strain evidence="5">I ESC-2004</strain>
    </source>
</reference>
<feature type="region of interest" description="Disordered" evidence="1">
    <location>
        <begin position="1"/>
        <end position="94"/>
    </location>
</feature>
<reference evidence="3 5" key="2">
    <citation type="journal article" date="2013" name="Nature">
        <title>Insights into bilaterian evolution from three spiralian genomes.</title>
        <authorList>
            <person name="Simakov O."/>
            <person name="Marletaz F."/>
            <person name="Cho S.J."/>
            <person name="Edsinger-Gonzales E."/>
            <person name="Havlak P."/>
            <person name="Hellsten U."/>
            <person name="Kuo D.H."/>
            <person name="Larsson T."/>
            <person name="Lv J."/>
            <person name="Arendt D."/>
            <person name="Savage R."/>
            <person name="Osoegawa K."/>
            <person name="de Jong P."/>
            <person name="Grimwood J."/>
            <person name="Chapman J.A."/>
            <person name="Shapiro H."/>
            <person name="Aerts A."/>
            <person name="Otillar R.P."/>
            <person name="Terry A.Y."/>
            <person name="Boore J.L."/>
            <person name="Grigoriev I.V."/>
            <person name="Lindberg D.R."/>
            <person name="Seaver E.C."/>
            <person name="Weisblat D.A."/>
            <person name="Putnam N.H."/>
            <person name="Rokhsar D.S."/>
        </authorList>
    </citation>
    <scope>NUCLEOTIDE SEQUENCE</scope>
    <source>
        <strain evidence="3 5">I ESC-2004</strain>
    </source>
</reference>
<sequence>MANSRASWEDVSRKVVHVSQSPRAVETAGETLYSTTTTSSSRSASPSRVTREVVNVSQSPRAVETAGERVYSTTTTSSRRSASPSRGRREVIFDDDAEAEEVLRSSVVSPSNVDMEPMRSSRSVVKNTVVSSHRSRSKSPVRNIIKEIHHYEDAAGEEIQVVKTNAGSATKKVTKVEKVVAAAPASALATTRVSEVHQYANAAAKPAASKVVVKEVRTTAPVRKPVAVREVIKEIHHYDQTPRATNNVQTTVTESRVVAPAAQVAKEVHRESRVARDNGHYNQTTKVVQKVSNRGNLKNSNINTSSNIHTTVVNEKANLNRGSSIKTVNTQSVYRDASPSRDSGCCGKRSKASSSSSHYNSSHVNNHSTNRVDDHLSNSRHGTQYNSVYSNTEAGRRRGCCVACLGLLGLLLLGGLIAGLYFGIKAALDKQESSKAINQYNQGYGNSGYYVNGVYVIPITLYDSRVYLIYGNDVPCNKYNNNTDSTDVIQNCEDLTTSISIADWTTTVGPVVNVNPIVANNPGCRPQVALQLIGAAVLCSLHAYYFQLHT</sequence>
<feature type="compositionally biased region" description="Low complexity" evidence="1">
    <location>
        <begin position="353"/>
        <end position="368"/>
    </location>
</feature>
<keyword evidence="2" id="KW-1133">Transmembrane helix</keyword>
<keyword evidence="5" id="KW-1185">Reference proteome</keyword>
<dbReference type="EnsemblMetazoa" id="CapteT228355">
    <property type="protein sequence ID" value="CapteP228355"/>
    <property type="gene ID" value="CapteG228355"/>
</dbReference>
<gene>
    <name evidence="3" type="ORF">CAPTEDRAFT_228355</name>
</gene>
<dbReference type="AlphaFoldDB" id="R7VFY1"/>
<feature type="region of interest" description="Disordered" evidence="1">
    <location>
        <begin position="291"/>
        <end position="315"/>
    </location>
</feature>
<reference evidence="4" key="3">
    <citation type="submission" date="2015-06" db="UniProtKB">
        <authorList>
            <consortium name="EnsemblMetazoa"/>
        </authorList>
    </citation>
    <scope>IDENTIFICATION</scope>
</reference>
<organism evidence="3">
    <name type="scientific">Capitella teleta</name>
    <name type="common">Polychaete worm</name>
    <dbReference type="NCBI Taxonomy" id="283909"/>
    <lineage>
        <taxon>Eukaryota</taxon>
        <taxon>Metazoa</taxon>
        <taxon>Spiralia</taxon>
        <taxon>Lophotrochozoa</taxon>
        <taxon>Annelida</taxon>
        <taxon>Polychaeta</taxon>
        <taxon>Sedentaria</taxon>
        <taxon>Scolecida</taxon>
        <taxon>Capitellidae</taxon>
        <taxon>Capitella</taxon>
    </lineage>
</organism>
<dbReference type="HOGENOM" id="CLU_495445_0_0_1"/>
<dbReference type="Proteomes" id="UP000014760">
    <property type="component" value="Unassembled WGS sequence"/>
</dbReference>
<evidence type="ECO:0000256" key="1">
    <source>
        <dbReference type="SAM" id="MobiDB-lite"/>
    </source>
</evidence>
<evidence type="ECO:0000256" key="2">
    <source>
        <dbReference type="SAM" id="Phobius"/>
    </source>
</evidence>
<feature type="compositionally biased region" description="Low complexity" evidence="1">
    <location>
        <begin position="299"/>
        <end position="311"/>
    </location>
</feature>
<name>R7VFY1_CAPTE</name>